<proteinExistence type="predicted"/>
<gene>
    <name evidence="2" type="ORF">PFICI_13837</name>
</gene>
<dbReference type="InParanoid" id="W3WMD0"/>
<dbReference type="GeneID" id="19278850"/>
<protein>
    <submittedName>
        <fullName evidence="2">Uncharacterized protein</fullName>
    </submittedName>
</protein>
<dbReference type="AlphaFoldDB" id="W3WMD0"/>
<feature type="region of interest" description="Disordered" evidence="1">
    <location>
        <begin position="1"/>
        <end position="20"/>
    </location>
</feature>
<reference evidence="3" key="1">
    <citation type="journal article" date="2015" name="BMC Genomics">
        <title>Genomic and transcriptomic analysis of the endophytic fungus Pestalotiopsis fici reveals its lifestyle and high potential for synthesis of natural products.</title>
        <authorList>
            <person name="Wang X."/>
            <person name="Zhang X."/>
            <person name="Liu L."/>
            <person name="Xiang M."/>
            <person name="Wang W."/>
            <person name="Sun X."/>
            <person name="Che Y."/>
            <person name="Guo L."/>
            <person name="Liu G."/>
            <person name="Guo L."/>
            <person name="Wang C."/>
            <person name="Yin W.B."/>
            <person name="Stadler M."/>
            <person name="Zhang X."/>
            <person name="Liu X."/>
        </authorList>
    </citation>
    <scope>NUCLEOTIDE SEQUENCE [LARGE SCALE GENOMIC DNA]</scope>
    <source>
        <strain evidence="3">W106-1 / CGMCC3.15140</strain>
    </source>
</reference>
<sequence>MSAPAANHIGQQQVSQPAELSSVRRPQRLYLKVTVAMRVVDRILDNHQYTGIKEFLGNAEYKAFRHEVREIVRKDFDANIDSWPVRVMHNYVPDARNAILQAMEENWQLFAVTEGDEFVPSELIYERFYAGPL</sequence>
<dbReference type="Proteomes" id="UP000030651">
    <property type="component" value="Unassembled WGS sequence"/>
</dbReference>
<feature type="compositionally biased region" description="Polar residues" evidence="1">
    <location>
        <begin position="9"/>
        <end position="19"/>
    </location>
</feature>
<dbReference type="HOGENOM" id="CLU_1907395_0_0_1"/>
<evidence type="ECO:0000313" key="2">
    <source>
        <dbReference type="EMBL" id="ETS73971.1"/>
    </source>
</evidence>
<organism evidence="2 3">
    <name type="scientific">Pestalotiopsis fici (strain W106-1 / CGMCC3.15140)</name>
    <dbReference type="NCBI Taxonomy" id="1229662"/>
    <lineage>
        <taxon>Eukaryota</taxon>
        <taxon>Fungi</taxon>
        <taxon>Dikarya</taxon>
        <taxon>Ascomycota</taxon>
        <taxon>Pezizomycotina</taxon>
        <taxon>Sordariomycetes</taxon>
        <taxon>Xylariomycetidae</taxon>
        <taxon>Amphisphaeriales</taxon>
        <taxon>Sporocadaceae</taxon>
        <taxon>Pestalotiopsis</taxon>
    </lineage>
</organism>
<dbReference type="OrthoDB" id="10362154at2759"/>
<dbReference type="EMBL" id="KI912120">
    <property type="protein sequence ID" value="ETS73971.1"/>
    <property type="molecule type" value="Genomic_DNA"/>
</dbReference>
<dbReference type="KEGG" id="pfy:PFICI_13837"/>
<keyword evidence="3" id="KW-1185">Reference proteome</keyword>
<evidence type="ECO:0000313" key="3">
    <source>
        <dbReference type="Proteomes" id="UP000030651"/>
    </source>
</evidence>
<dbReference type="RefSeq" id="XP_007840609.1">
    <property type="nucleotide sequence ID" value="XM_007842418.1"/>
</dbReference>
<accession>W3WMD0</accession>
<name>W3WMD0_PESFW</name>
<evidence type="ECO:0000256" key="1">
    <source>
        <dbReference type="SAM" id="MobiDB-lite"/>
    </source>
</evidence>